<dbReference type="SMART" id="SM00020">
    <property type="entry name" value="Tryp_SPc"/>
    <property type="match status" value="1"/>
</dbReference>
<dbReference type="InterPro" id="IPR018114">
    <property type="entry name" value="TRYPSIN_HIS"/>
</dbReference>
<dbReference type="Pfam" id="PF00057">
    <property type="entry name" value="Ldl_recept_a"/>
    <property type="match status" value="4"/>
</dbReference>
<keyword evidence="9" id="KW-1185">Reference proteome</keyword>
<evidence type="ECO:0000256" key="5">
    <source>
        <dbReference type="SAM" id="MobiDB-lite"/>
    </source>
</evidence>
<keyword evidence="6" id="KW-0472">Membrane</keyword>
<organism evidence="8 9">
    <name type="scientific">Patella caerulea</name>
    <name type="common">Rayed Mediterranean limpet</name>
    <dbReference type="NCBI Taxonomy" id="87958"/>
    <lineage>
        <taxon>Eukaryota</taxon>
        <taxon>Metazoa</taxon>
        <taxon>Spiralia</taxon>
        <taxon>Lophotrochozoa</taxon>
        <taxon>Mollusca</taxon>
        <taxon>Gastropoda</taxon>
        <taxon>Patellogastropoda</taxon>
        <taxon>Patelloidea</taxon>
        <taxon>Patellidae</taxon>
        <taxon>Patella</taxon>
    </lineage>
</organism>
<dbReference type="InterPro" id="IPR001190">
    <property type="entry name" value="SRCR"/>
</dbReference>
<feature type="disulfide bond" evidence="3">
    <location>
        <begin position="218"/>
        <end position="236"/>
    </location>
</feature>
<dbReference type="PROSITE" id="PS00135">
    <property type="entry name" value="TRYPSIN_SER"/>
    <property type="match status" value="1"/>
</dbReference>
<dbReference type="Pfam" id="PF15494">
    <property type="entry name" value="SRCR_2"/>
    <property type="match status" value="1"/>
</dbReference>
<feature type="disulfide bond" evidence="3">
    <location>
        <begin position="290"/>
        <end position="308"/>
    </location>
</feature>
<dbReference type="Pfam" id="PF00089">
    <property type="entry name" value="Trypsin"/>
    <property type="match status" value="1"/>
</dbReference>
<dbReference type="InterPro" id="IPR033116">
    <property type="entry name" value="TRYPSIN_SER"/>
</dbReference>
<feature type="disulfide bond" evidence="3">
    <location>
        <begin position="302"/>
        <end position="317"/>
    </location>
</feature>
<protein>
    <recommendedName>
        <fullName evidence="7">Peptidase S1 domain-containing protein</fullName>
    </recommendedName>
</protein>
<evidence type="ECO:0000256" key="2">
    <source>
        <dbReference type="ARBA" id="ARBA00023180"/>
    </source>
</evidence>
<evidence type="ECO:0000256" key="6">
    <source>
        <dbReference type="SAM" id="Phobius"/>
    </source>
</evidence>
<reference evidence="8 9" key="1">
    <citation type="submission" date="2024-01" db="EMBL/GenBank/DDBJ databases">
        <title>The genome of the rayed Mediterranean limpet Patella caerulea (Linnaeus, 1758).</title>
        <authorList>
            <person name="Anh-Thu Weber A."/>
            <person name="Halstead-Nussloch G."/>
        </authorList>
    </citation>
    <scope>NUCLEOTIDE SEQUENCE [LARGE SCALE GENOMIC DNA]</scope>
    <source>
        <strain evidence="8">AATW-2023a</strain>
        <tissue evidence="8">Whole specimen</tissue>
    </source>
</reference>
<accession>A0AAN8GCZ9</accession>
<dbReference type="PANTHER" id="PTHR24252:SF27">
    <property type="entry name" value="TRANSMEMBRANE PROTEASE SERINE 3-LIKE"/>
    <property type="match status" value="1"/>
</dbReference>
<feature type="compositionally biased region" description="Low complexity" evidence="5">
    <location>
        <begin position="97"/>
        <end position="130"/>
    </location>
</feature>
<dbReference type="GO" id="GO:0004252">
    <property type="term" value="F:serine-type endopeptidase activity"/>
    <property type="evidence" value="ECO:0007669"/>
    <property type="project" value="InterPro"/>
</dbReference>
<dbReference type="CDD" id="cd00112">
    <property type="entry name" value="LDLa"/>
    <property type="match status" value="5"/>
</dbReference>
<dbReference type="CDD" id="cd00190">
    <property type="entry name" value="Tryp_SPc"/>
    <property type="match status" value="1"/>
</dbReference>
<dbReference type="PROSITE" id="PS50068">
    <property type="entry name" value="LDLRA_2"/>
    <property type="match status" value="5"/>
</dbReference>
<keyword evidence="4" id="KW-0645">Protease</keyword>
<gene>
    <name evidence="8" type="ORF">SNE40_021871</name>
</gene>
<dbReference type="FunFam" id="2.40.10.10:FF:000068">
    <property type="entry name" value="transmembrane protease serine 2"/>
    <property type="match status" value="1"/>
</dbReference>
<comment type="caution">
    <text evidence="8">The sequence shown here is derived from an EMBL/GenBank/DDBJ whole genome shotgun (WGS) entry which is preliminary data.</text>
</comment>
<dbReference type="GO" id="GO:0016020">
    <property type="term" value="C:membrane"/>
    <property type="evidence" value="ECO:0007669"/>
    <property type="project" value="InterPro"/>
</dbReference>
<evidence type="ECO:0000256" key="3">
    <source>
        <dbReference type="PROSITE-ProRule" id="PRU00124"/>
    </source>
</evidence>
<dbReference type="EMBL" id="JAZGQO010000018">
    <property type="protein sequence ID" value="KAK6167951.1"/>
    <property type="molecule type" value="Genomic_DNA"/>
</dbReference>
<dbReference type="PROSITE" id="PS00134">
    <property type="entry name" value="TRYPSIN_HIS"/>
    <property type="match status" value="1"/>
</dbReference>
<dbReference type="GO" id="GO:0006508">
    <property type="term" value="P:proteolysis"/>
    <property type="evidence" value="ECO:0007669"/>
    <property type="project" value="UniProtKB-KW"/>
</dbReference>
<feature type="region of interest" description="Disordered" evidence="5">
    <location>
        <begin position="74"/>
        <end position="167"/>
    </location>
</feature>
<keyword evidence="4" id="KW-0720">Serine protease</keyword>
<dbReference type="PRINTS" id="PR00261">
    <property type="entry name" value="LDLRECEPTOR"/>
</dbReference>
<dbReference type="Proteomes" id="UP001347796">
    <property type="component" value="Unassembled WGS sequence"/>
</dbReference>
<dbReference type="SUPFAM" id="SSF50494">
    <property type="entry name" value="Trypsin-like serine proteases"/>
    <property type="match status" value="1"/>
</dbReference>
<feature type="disulfide bond" evidence="3">
    <location>
        <begin position="375"/>
        <end position="390"/>
    </location>
</feature>
<dbReference type="SUPFAM" id="SSF57424">
    <property type="entry name" value="LDL receptor-like module"/>
    <property type="match status" value="5"/>
</dbReference>
<sequence length="748" mass="82284">MSSSSINNNNNTKDVPHTKVKFSALQIDEDFRKSQTSIFSRQRVLTCCLILILSGLVLGGVSLGVGLYLLGQQSNQEAPPETNVTNKPNKTSTTHLPPFTSTPTIIISPVPTSTPSPESTTRETTPSTFTTERENAPKSTTERENTPNSTTTPNPTTERENTPNSTTEMVTTFSSTTMVTTFSSTTMVTTIPSSTTTTSTPTTTSTQKPGCKSVEFTCSSGECVKTSQVCDGKLDCHDHTDEYNCTVCKGFRCADGLCLPRSDSRCNDIFDCEDLSDEKNCPTIYGHKQCNNTVQVEPSLVCNGFDDCGDNSDEQNCKCFGGRYRCPDGKCILREWMCDGYQDCVNGTDEQNCNKCGTDWYSCNDYTCRDRSLVCNGVADCPDAEDEKNCVSVGSAFVLQDLKVKVQEESYYVCSENWQPSLSQQICKYQGFDNVSKVDFKTTEDTNVKWMTVENVSTNEKTPIINLFNVSAACSTKKYVRLACHMTECGERKVSFLQPFIAGGELVPVGKWPWVVSLSYKGGASCAGALISSEWIITAAHCVYSPDNFDYTDTPSDSTILLGSPNRKTGTKIRASKIHRHPGIEVTNGEIVLNDIALIKLAHPVSYTETIQPICLSGEQNLSDSSCYLAGWGLISWRQYMTIEDLRDTKMRIWDDARCSRNTVSGETLVNTNSTICAGYMRPGLPTGCQGDSGGPLMCMNSRGRWSLLGIMSSGSHHCGQIASKIPANRFMRVEYYRSWIEDIIKQG</sequence>
<dbReference type="InterPro" id="IPR036055">
    <property type="entry name" value="LDL_receptor-like_sf"/>
</dbReference>
<feature type="compositionally biased region" description="Basic and acidic residues" evidence="5">
    <location>
        <begin position="131"/>
        <end position="145"/>
    </location>
</feature>
<evidence type="ECO:0000313" key="9">
    <source>
        <dbReference type="Proteomes" id="UP001347796"/>
    </source>
</evidence>
<feature type="disulfide bond" evidence="3">
    <location>
        <begin position="326"/>
        <end position="344"/>
    </location>
</feature>
<feature type="disulfide bond" evidence="3">
    <location>
        <begin position="363"/>
        <end position="381"/>
    </location>
</feature>
<dbReference type="InterPro" id="IPR009003">
    <property type="entry name" value="Peptidase_S1_PA"/>
</dbReference>
<feature type="disulfide bond" evidence="3">
    <location>
        <begin position="319"/>
        <end position="331"/>
    </location>
</feature>
<proteinExistence type="predicted"/>
<keyword evidence="1 3" id="KW-1015">Disulfide bond</keyword>
<keyword evidence="2" id="KW-0325">Glycoprotein</keyword>
<dbReference type="Gene3D" id="4.10.400.10">
    <property type="entry name" value="Low-density Lipoprotein Receptor"/>
    <property type="match status" value="5"/>
</dbReference>
<dbReference type="InterPro" id="IPR001254">
    <property type="entry name" value="Trypsin_dom"/>
</dbReference>
<feature type="disulfide bond" evidence="3">
    <location>
        <begin position="211"/>
        <end position="223"/>
    </location>
</feature>
<dbReference type="SMART" id="SM00192">
    <property type="entry name" value="LDLa"/>
    <property type="match status" value="5"/>
</dbReference>
<comment type="caution">
    <text evidence="3">Lacks conserved residue(s) required for the propagation of feature annotation.</text>
</comment>
<feature type="disulfide bond" evidence="3">
    <location>
        <begin position="230"/>
        <end position="245"/>
    </location>
</feature>
<evidence type="ECO:0000313" key="8">
    <source>
        <dbReference type="EMBL" id="KAK6167951.1"/>
    </source>
</evidence>
<evidence type="ECO:0000259" key="7">
    <source>
        <dbReference type="PROSITE" id="PS50240"/>
    </source>
</evidence>
<dbReference type="InterPro" id="IPR002172">
    <property type="entry name" value="LDrepeatLR_classA_rpt"/>
</dbReference>
<keyword evidence="6" id="KW-0812">Transmembrane</keyword>
<keyword evidence="4" id="KW-0378">Hydrolase</keyword>
<dbReference type="PANTHER" id="PTHR24252">
    <property type="entry name" value="ACROSIN-RELATED"/>
    <property type="match status" value="1"/>
</dbReference>
<dbReference type="PROSITE" id="PS50240">
    <property type="entry name" value="TRYPSIN_DOM"/>
    <property type="match status" value="1"/>
</dbReference>
<feature type="disulfide bond" evidence="3">
    <location>
        <begin position="356"/>
        <end position="368"/>
    </location>
</feature>
<dbReference type="AlphaFoldDB" id="A0AAN8GCZ9"/>
<feature type="transmembrane region" description="Helical" evidence="6">
    <location>
        <begin position="44"/>
        <end position="70"/>
    </location>
</feature>
<keyword evidence="6" id="KW-1133">Transmembrane helix</keyword>
<feature type="compositionally biased region" description="Low complexity" evidence="5">
    <location>
        <begin position="146"/>
        <end position="167"/>
    </location>
</feature>
<evidence type="ECO:0000256" key="1">
    <source>
        <dbReference type="ARBA" id="ARBA00023157"/>
    </source>
</evidence>
<dbReference type="Gene3D" id="2.40.10.10">
    <property type="entry name" value="Trypsin-like serine proteases"/>
    <property type="match status" value="1"/>
</dbReference>
<feature type="disulfide bond" evidence="3">
    <location>
        <begin position="266"/>
        <end position="281"/>
    </location>
</feature>
<feature type="disulfide bond" evidence="3">
    <location>
        <begin position="338"/>
        <end position="353"/>
    </location>
</feature>
<name>A0AAN8GCZ9_PATCE</name>
<feature type="compositionally biased region" description="Polar residues" evidence="5">
    <location>
        <begin position="74"/>
        <end position="95"/>
    </location>
</feature>
<dbReference type="InterPro" id="IPR043504">
    <property type="entry name" value="Peptidase_S1_PA_chymotrypsin"/>
</dbReference>
<evidence type="ECO:0000256" key="4">
    <source>
        <dbReference type="RuleBase" id="RU363034"/>
    </source>
</evidence>
<feature type="domain" description="Peptidase S1" evidence="7">
    <location>
        <begin position="501"/>
        <end position="746"/>
    </location>
</feature>